<keyword evidence="1" id="KW-0472">Membrane</keyword>
<reference evidence="2 3" key="1">
    <citation type="submission" date="2016-12" db="EMBL/GenBank/DDBJ databases">
        <title>The draft genome sequence of Actinophytocola sp. 11-183.</title>
        <authorList>
            <person name="Wang W."/>
            <person name="Yuan L."/>
        </authorList>
    </citation>
    <scope>NUCLEOTIDE SEQUENCE [LARGE SCALE GENOMIC DNA]</scope>
    <source>
        <strain evidence="2 3">11-183</strain>
    </source>
</reference>
<comment type="caution">
    <text evidence="2">The sequence shown here is derived from an EMBL/GenBank/DDBJ whole genome shotgun (WGS) entry which is preliminary data.</text>
</comment>
<keyword evidence="1" id="KW-1133">Transmembrane helix</keyword>
<keyword evidence="3" id="KW-1185">Reference proteome</keyword>
<dbReference type="STRING" id="1912961.BU204_01185"/>
<gene>
    <name evidence="2" type="ORF">BU204_01185</name>
</gene>
<organism evidence="2 3">
    <name type="scientific">Actinophytocola xanthii</name>
    <dbReference type="NCBI Taxonomy" id="1912961"/>
    <lineage>
        <taxon>Bacteria</taxon>
        <taxon>Bacillati</taxon>
        <taxon>Actinomycetota</taxon>
        <taxon>Actinomycetes</taxon>
        <taxon>Pseudonocardiales</taxon>
        <taxon>Pseudonocardiaceae</taxon>
    </lineage>
</organism>
<proteinExistence type="predicted"/>
<protein>
    <submittedName>
        <fullName evidence="2">Uncharacterized protein</fullName>
    </submittedName>
</protein>
<feature type="transmembrane region" description="Helical" evidence="1">
    <location>
        <begin position="27"/>
        <end position="45"/>
    </location>
</feature>
<sequence>MQRTSRVPDDATLVVRTDRRSAVRGQLLTLSMFAVTVLVAAFGVAATGTPLGVWGVVGVLCLAGWVLEVLSLRSEVALGPALAADDEHLWVRTGGFLRPTSVRLDWPEVRGIALHTWHGRRTSTARYLTFDLVEPVREALAGALDGAQDRRMRRLASGFGSPLAISEQYKDTSLDEVIRGLRPLAPERVRFTRD</sequence>
<feature type="transmembrane region" description="Helical" evidence="1">
    <location>
        <begin position="51"/>
        <end position="70"/>
    </location>
</feature>
<dbReference type="EMBL" id="MSIE01000001">
    <property type="protein sequence ID" value="OLF19564.1"/>
    <property type="molecule type" value="Genomic_DNA"/>
</dbReference>
<evidence type="ECO:0000256" key="1">
    <source>
        <dbReference type="SAM" id="Phobius"/>
    </source>
</evidence>
<dbReference type="AlphaFoldDB" id="A0A1Q8CYY7"/>
<evidence type="ECO:0000313" key="2">
    <source>
        <dbReference type="EMBL" id="OLF19564.1"/>
    </source>
</evidence>
<accession>A0A1Q8CYY7</accession>
<evidence type="ECO:0000313" key="3">
    <source>
        <dbReference type="Proteomes" id="UP000185596"/>
    </source>
</evidence>
<keyword evidence="1" id="KW-0812">Transmembrane</keyword>
<dbReference type="RefSeq" id="WP_075123598.1">
    <property type="nucleotide sequence ID" value="NZ_MSIE01000001.1"/>
</dbReference>
<dbReference type="Proteomes" id="UP000185596">
    <property type="component" value="Unassembled WGS sequence"/>
</dbReference>
<dbReference type="OrthoDB" id="3683958at2"/>
<name>A0A1Q8CYY7_9PSEU</name>